<organism evidence="10 11">
    <name type="scientific">Artemisia annua</name>
    <name type="common">Sweet wormwood</name>
    <dbReference type="NCBI Taxonomy" id="35608"/>
    <lineage>
        <taxon>Eukaryota</taxon>
        <taxon>Viridiplantae</taxon>
        <taxon>Streptophyta</taxon>
        <taxon>Embryophyta</taxon>
        <taxon>Tracheophyta</taxon>
        <taxon>Spermatophyta</taxon>
        <taxon>Magnoliopsida</taxon>
        <taxon>eudicotyledons</taxon>
        <taxon>Gunneridae</taxon>
        <taxon>Pentapetalae</taxon>
        <taxon>asterids</taxon>
        <taxon>campanulids</taxon>
        <taxon>Asterales</taxon>
        <taxon>Asteraceae</taxon>
        <taxon>Asteroideae</taxon>
        <taxon>Anthemideae</taxon>
        <taxon>Artemisiinae</taxon>
        <taxon>Artemisia</taxon>
    </lineage>
</organism>
<comment type="function">
    <text evidence="7">Tubulin is the major constituent of microtubules, a cylinder consisting of laterally associated linear protofilaments composed of alpha- and beta-tubulin heterodimers. Microtubules grow by the addition of GTP-tubulin dimers to the microtubule end, where a stabilizing cap forms. Below the cap, tubulin dimers are in GDP-bound state, owing to GTPase activity of alpha-tubulin.</text>
</comment>
<protein>
    <submittedName>
        <fullName evidence="10">Tubulin alpha-2 chain</fullName>
    </submittedName>
</protein>
<dbReference type="GO" id="GO:0005525">
    <property type="term" value="F:GTP binding"/>
    <property type="evidence" value="ECO:0007669"/>
    <property type="project" value="UniProtKB-KW"/>
</dbReference>
<evidence type="ECO:0000256" key="7">
    <source>
        <dbReference type="ARBA" id="ARBA00034296"/>
    </source>
</evidence>
<dbReference type="STRING" id="35608.A0A2U1KYR1"/>
<dbReference type="OrthoDB" id="6049624at2759"/>
<name>A0A2U1KYR1_ARTAN</name>
<comment type="similarity">
    <text evidence="1">Belongs to the tubulin family.</text>
</comment>
<dbReference type="SUPFAM" id="SSF52490">
    <property type="entry name" value="Tubulin nucleotide-binding domain-like"/>
    <property type="match status" value="1"/>
</dbReference>
<dbReference type="InterPro" id="IPR002452">
    <property type="entry name" value="Alpha_tubulin"/>
</dbReference>
<dbReference type="GO" id="GO:0005200">
    <property type="term" value="F:structural constituent of cytoskeleton"/>
    <property type="evidence" value="ECO:0007669"/>
    <property type="project" value="InterPro"/>
</dbReference>
<feature type="domain" description="Tubulin/FtsZ GTPase" evidence="9">
    <location>
        <begin position="3"/>
        <end position="70"/>
    </location>
</feature>
<evidence type="ECO:0000256" key="2">
    <source>
        <dbReference type="ARBA" id="ARBA00022701"/>
    </source>
</evidence>
<gene>
    <name evidence="10" type="ORF">CTI12_AA549890</name>
</gene>
<evidence type="ECO:0000256" key="5">
    <source>
        <dbReference type="ARBA" id="ARBA00022842"/>
    </source>
</evidence>
<evidence type="ECO:0000313" key="10">
    <source>
        <dbReference type="EMBL" id="PWA41901.1"/>
    </source>
</evidence>
<sequence>MRECISIHIGQAGIQVGNACWELYCLEHGIQPDGQMPSDKTIGGGDDAFNTFFSETGAGKHVPPVPSSNVDQWQRSTLPTISLPRGPLHKKSLLTTYWFFKGFPLVFKRLFGGGTALGFWLPCFWNDYQLTNAKKSSLGFTVSPIPTQVPTSARLSLNRQWIPYQPTLSLEHNDVPNSSLTMNAIYDICRRIHFDQLGERPTPYTTLKSSLSLR</sequence>
<keyword evidence="6" id="KW-0342">GTP-binding</keyword>
<evidence type="ECO:0000259" key="9">
    <source>
        <dbReference type="Pfam" id="PF00091"/>
    </source>
</evidence>
<evidence type="ECO:0000256" key="3">
    <source>
        <dbReference type="ARBA" id="ARBA00022741"/>
    </source>
</evidence>
<dbReference type="PRINTS" id="PR01162">
    <property type="entry name" value="ALPHATUBULIN"/>
</dbReference>
<dbReference type="EMBL" id="PKPP01012763">
    <property type="protein sequence ID" value="PWA41901.1"/>
    <property type="molecule type" value="Genomic_DNA"/>
</dbReference>
<comment type="caution">
    <text evidence="10">The sequence shown here is derived from an EMBL/GenBank/DDBJ whole genome shotgun (WGS) entry which is preliminary data.</text>
</comment>
<dbReference type="Proteomes" id="UP000245207">
    <property type="component" value="Unassembled WGS sequence"/>
</dbReference>
<dbReference type="PANTHER" id="PTHR11588">
    <property type="entry name" value="TUBULIN"/>
    <property type="match status" value="1"/>
</dbReference>
<accession>A0A2U1KYR1</accession>
<dbReference type="PRINTS" id="PR01161">
    <property type="entry name" value="TUBULIN"/>
</dbReference>
<evidence type="ECO:0000256" key="1">
    <source>
        <dbReference type="ARBA" id="ARBA00009636"/>
    </source>
</evidence>
<comment type="catalytic activity">
    <reaction evidence="8">
        <text>GTP + H2O = GDP + phosphate + H(+)</text>
        <dbReference type="Rhea" id="RHEA:19669"/>
        <dbReference type="ChEBI" id="CHEBI:15377"/>
        <dbReference type="ChEBI" id="CHEBI:15378"/>
        <dbReference type="ChEBI" id="CHEBI:37565"/>
        <dbReference type="ChEBI" id="CHEBI:43474"/>
        <dbReference type="ChEBI" id="CHEBI:58189"/>
    </reaction>
    <physiologicalReaction direction="left-to-right" evidence="8">
        <dbReference type="Rhea" id="RHEA:19670"/>
    </physiologicalReaction>
</comment>
<evidence type="ECO:0000256" key="6">
    <source>
        <dbReference type="ARBA" id="ARBA00023134"/>
    </source>
</evidence>
<dbReference type="InterPro" id="IPR036525">
    <property type="entry name" value="Tubulin/FtsZ_GTPase_sf"/>
</dbReference>
<keyword evidence="11" id="KW-1185">Reference proteome</keyword>
<dbReference type="GO" id="GO:0016787">
    <property type="term" value="F:hydrolase activity"/>
    <property type="evidence" value="ECO:0007669"/>
    <property type="project" value="UniProtKB-KW"/>
</dbReference>
<dbReference type="Pfam" id="PF00091">
    <property type="entry name" value="Tubulin"/>
    <property type="match status" value="1"/>
</dbReference>
<keyword evidence="3" id="KW-0547">Nucleotide-binding</keyword>
<dbReference type="Gene3D" id="3.40.50.1440">
    <property type="entry name" value="Tubulin/FtsZ, GTPase domain"/>
    <property type="match status" value="1"/>
</dbReference>
<dbReference type="GO" id="GO:0005874">
    <property type="term" value="C:microtubule"/>
    <property type="evidence" value="ECO:0007669"/>
    <property type="project" value="UniProtKB-KW"/>
</dbReference>
<keyword evidence="5" id="KW-0460">Magnesium</keyword>
<dbReference type="GO" id="GO:0007017">
    <property type="term" value="P:microtubule-based process"/>
    <property type="evidence" value="ECO:0007669"/>
    <property type="project" value="InterPro"/>
</dbReference>
<dbReference type="InterPro" id="IPR003008">
    <property type="entry name" value="Tubulin_FtsZ_GTPase"/>
</dbReference>
<keyword evidence="2" id="KW-0493">Microtubule</keyword>
<dbReference type="AlphaFoldDB" id="A0A2U1KYR1"/>
<evidence type="ECO:0000313" key="11">
    <source>
        <dbReference type="Proteomes" id="UP000245207"/>
    </source>
</evidence>
<reference evidence="10 11" key="1">
    <citation type="journal article" date="2018" name="Mol. Plant">
        <title>The genome of Artemisia annua provides insight into the evolution of Asteraceae family and artemisinin biosynthesis.</title>
        <authorList>
            <person name="Shen Q."/>
            <person name="Zhang L."/>
            <person name="Liao Z."/>
            <person name="Wang S."/>
            <person name="Yan T."/>
            <person name="Shi P."/>
            <person name="Liu M."/>
            <person name="Fu X."/>
            <person name="Pan Q."/>
            <person name="Wang Y."/>
            <person name="Lv Z."/>
            <person name="Lu X."/>
            <person name="Zhang F."/>
            <person name="Jiang W."/>
            <person name="Ma Y."/>
            <person name="Chen M."/>
            <person name="Hao X."/>
            <person name="Li L."/>
            <person name="Tang Y."/>
            <person name="Lv G."/>
            <person name="Zhou Y."/>
            <person name="Sun X."/>
            <person name="Brodelius P.E."/>
            <person name="Rose J.K.C."/>
            <person name="Tang K."/>
        </authorList>
    </citation>
    <scope>NUCLEOTIDE SEQUENCE [LARGE SCALE GENOMIC DNA]</scope>
    <source>
        <strain evidence="11">cv. Huhao1</strain>
        <tissue evidence="10">Leaf</tissue>
    </source>
</reference>
<proteinExistence type="inferred from homology"/>
<keyword evidence="4" id="KW-0378">Hydrolase</keyword>
<evidence type="ECO:0000256" key="4">
    <source>
        <dbReference type="ARBA" id="ARBA00022801"/>
    </source>
</evidence>
<evidence type="ECO:0000256" key="8">
    <source>
        <dbReference type="ARBA" id="ARBA00049117"/>
    </source>
</evidence>
<dbReference type="InterPro" id="IPR000217">
    <property type="entry name" value="Tubulin"/>
</dbReference>